<reference evidence="2" key="1">
    <citation type="submission" date="2020-04" db="EMBL/GenBank/DDBJ databases">
        <authorList>
            <person name="Zhang T."/>
        </authorList>
    </citation>
    <scope>NUCLEOTIDE SEQUENCE</scope>
    <source>
        <strain evidence="2">HKST-UBA01</strain>
    </source>
</reference>
<proteinExistence type="predicted"/>
<organism evidence="2 3">
    <name type="scientific">candidate division WWE3 bacterium</name>
    <dbReference type="NCBI Taxonomy" id="2053526"/>
    <lineage>
        <taxon>Bacteria</taxon>
        <taxon>Katanobacteria</taxon>
    </lineage>
</organism>
<evidence type="ECO:0000259" key="1">
    <source>
        <dbReference type="Pfam" id="PF18931"/>
    </source>
</evidence>
<dbReference type="AlphaFoldDB" id="A0A955LHC5"/>
<reference evidence="2" key="2">
    <citation type="journal article" date="2021" name="Microbiome">
        <title>Successional dynamics and alternative stable states in a saline activated sludge microbial community over 9 years.</title>
        <authorList>
            <person name="Wang Y."/>
            <person name="Ye J."/>
            <person name="Ju F."/>
            <person name="Liu L."/>
            <person name="Boyd J.A."/>
            <person name="Deng Y."/>
            <person name="Parks D.H."/>
            <person name="Jiang X."/>
            <person name="Yin X."/>
            <person name="Woodcroft B.J."/>
            <person name="Tyson G.W."/>
            <person name="Hugenholtz P."/>
            <person name="Polz M.F."/>
            <person name="Zhang T."/>
        </authorList>
    </citation>
    <scope>NUCLEOTIDE SEQUENCE</scope>
    <source>
        <strain evidence="2">HKST-UBA01</strain>
    </source>
</reference>
<dbReference type="Pfam" id="PF18931">
    <property type="entry name" value="DUF5680"/>
    <property type="match status" value="1"/>
</dbReference>
<dbReference type="Proteomes" id="UP000701698">
    <property type="component" value="Unassembled WGS sequence"/>
</dbReference>
<name>A0A955LHC5_UNCKA</name>
<sequence>MDTVSDTWTFSFSKDELFAFVDEAGKQTWAGDGAAAPNPQRDNFEELIFERGDFFYRDSFVAGDAFSWGTELVSYLSKPVWNCLYGGGMIEPFGTMAAETFSFLKKALVINANGFQSMRGPRTYQDGEWSYSYDQSGDVSLFQGEETITYQGKTVFFYHTFGGAIL</sequence>
<accession>A0A955LHC5</accession>
<gene>
    <name evidence="2" type="ORF">KC571_03845</name>
</gene>
<comment type="caution">
    <text evidence="2">The sequence shown here is derived from an EMBL/GenBank/DDBJ whole genome shotgun (WGS) entry which is preliminary data.</text>
</comment>
<evidence type="ECO:0000313" key="3">
    <source>
        <dbReference type="Proteomes" id="UP000701698"/>
    </source>
</evidence>
<dbReference type="EMBL" id="JAGQKX010000115">
    <property type="protein sequence ID" value="MCA9390511.1"/>
    <property type="molecule type" value="Genomic_DNA"/>
</dbReference>
<protein>
    <recommendedName>
        <fullName evidence="1">DUF5680 domain-containing protein</fullName>
    </recommendedName>
</protein>
<evidence type="ECO:0000313" key="2">
    <source>
        <dbReference type="EMBL" id="MCA9390511.1"/>
    </source>
</evidence>
<feature type="domain" description="DUF5680" evidence="1">
    <location>
        <begin position="58"/>
        <end position="165"/>
    </location>
</feature>
<dbReference type="InterPro" id="IPR043735">
    <property type="entry name" value="DUF5680"/>
</dbReference>